<sequence length="102" mass="11832">MSIKKQYLKSKPVCKVTFRVQKEANNGAKKIHVVGEFNEWNKDTIPMKSYKNGSFSATIDLELNREYQFRYLIDGVSWRNDLDADTYVHCSYGNCENSVIIT</sequence>
<gene>
    <name evidence="2" type="ORF">SAMN04487931_102220</name>
</gene>
<organism evidence="2 3">
    <name type="scientific">Desulfobacula phenolica</name>
    <dbReference type="NCBI Taxonomy" id="90732"/>
    <lineage>
        <taxon>Bacteria</taxon>
        <taxon>Pseudomonadati</taxon>
        <taxon>Thermodesulfobacteriota</taxon>
        <taxon>Desulfobacteria</taxon>
        <taxon>Desulfobacterales</taxon>
        <taxon>Desulfobacteraceae</taxon>
        <taxon>Desulfobacula</taxon>
    </lineage>
</organism>
<keyword evidence="2" id="KW-0418">Kinase</keyword>
<proteinExistence type="predicted"/>
<dbReference type="RefSeq" id="WP_092230475.1">
    <property type="nucleotide sequence ID" value="NZ_FNLL01000002.1"/>
</dbReference>
<evidence type="ECO:0000259" key="1">
    <source>
        <dbReference type="Pfam" id="PF16561"/>
    </source>
</evidence>
<evidence type="ECO:0000313" key="2">
    <source>
        <dbReference type="EMBL" id="SDT86661.1"/>
    </source>
</evidence>
<dbReference type="Proteomes" id="UP000199608">
    <property type="component" value="Unassembled WGS sequence"/>
</dbReference>
<dbReference type="InterPro" id="IPR014756">
    <property type="entry name" value="Ig_E-set"/>
</dbReference>
<accession>A0A1H2DV03</accession>
<dbReference type="SUPFAM" id="SSF81296">
    <property type="entry name" value="E set domains"/>
    <property type="match status" value="1"/>
</dbReference>
<dbReference type="EMBL" id="FNLL01000002">
    <property type="protein sequence ID" value="SDT86661.1"/>
    <property type="molecule type" value="Genomic_DNA"/>
</dbReference>
<keyword evidence="2" id="KW-0808">Transferase</keyword>
<dbReference type="CDD" id="cd07184">
    <property type="entry name" value="E_set_Isoamylase_like_N"/>
    <property type="match status" value="1"/>
</dbReference>
<dbReference type="Pfam" id="PF16561">
    <property type="entry name" value="AMPK1_CBM"/>
    <property type="match status" value="1"/>
</dbReference>
<feature type="domain" description="AMP-activated protein kinase glycogen-binding" evidence="1">
    <location>
        <begin position="25"/>
        <end position="100"/>
    </location>
</feature>
<dbReference type="InterPro" id="IPR032640">
    <property type="entry name" value="AMPK1_CBM"/>
</dbReference>
<dbReference type="Gene3D" id="2.60.40.10">
    <property type="entry name" value="Immunoglobulins"/>
    <property type="match status" value="1"/>
</dbReference>
<protein>
    <submittedName>
        <fullName evidence="2">Glycogen recognition site of AMP-activated protein kinase</fullName>
    </submittedName>
</protein>
<evidence type="ECO:0000313" key="3">
    <source>
        <dbReference type="Proteomes" id="UP000199608"/>
    </source>
</evidence>
<keyword evidence="3" id="KW-1185">Reference proteome</keyword>
<reference evidence="3" key="1">
    <citation type="submission" date="2016-10" db="EMBL/GenBank/DDBJ databases">
        <authorList>
            <person name="Varghese N."/>
            <person name="Submissions S."/>
        </authorList>
    </citation>
    <scope>NUCLEOTIDE SEQUENCE [LARGE SCALE GENOMIC DNA]</scope>
    <source>
        <strain evidence="3">DSM 3384</strain>
    </source>
</reference>
<dbReference type="AlphaFoldDB" id="A0A1H2DV03"/>
<dbReference type="InterPro" id="IPR013783">
    <property type="entry name" value="Ig-like_fold"/>
</dbReference>
<name>A0A1H2DV03_9BACT</name>
<dbReference type="GO" id="GO:0016301">
    <property type="term" value="F:kinase activity"/>
    <property type="evidence" value="ECO:0007669"/>
    <property type="project" value="UniProtKB-KW"/>
</dbReference>